<organism evidence="2 3">
    <name type="scientific">Cylindrospermopsis raciborskii CENA303</name>
    <dbReference type="NCBI Taxonomy" id="1170769"/>
    <lineage>
        <taxon>Bacteria</taxon>
        <taxon>Bacillati</taxon>
        <taxon>Cyanobacteriota</taxon>
        <taxon>Cyanophyceae</taxon>
        <taxon>Nostocales</taxon>
        <taxon>Aphanizomenonaceae</taxon>
        <taxon>Cylindrospermopsis</taxon>
    </lineage>
</organism>
<sequence>MPVQQSLSAMFYGVLAKYIQYKTLKFIILVEDKLMLHLLYIVAFTALAFIAVSNLIRNLIMFSFDRERSYPHKIGVNEGGFGYYGSKSIPHPELLDDSGNLIKEPLLVMRSINVEDARQHLDALYESSPGNKIESSEDA</sequence>
<accession>A0A1X4G4K0</accession>
<comment type="caution">
    <text evidence="2">The sequence shown here is derived from an EMBL/GenBank/DDBJ whole genome shotgun (WGS) entry which is preliminary data.</text>
</comment>
<gene>
    <name evidence="2" type="ORF">B7O87_12420</name>
</gene>
<reference evidence="3" key="1">
    <citation type="submission" date="2017-04" db="EMBL/GenBank/DDBJ databases">
        <authorList>
            <person name="Abreu V.A."/>
            <person name="Popin R.V."/>
            <person name="Rigonato J."/>
            <person name="Andreote A.P."/>
            <person name="Schaker P.C."/>
            <person name="Hoff-Risseti C."/>
            <person name="Alvarenga D.O."/>
            <person name="Varani A.M."/>
            <person name="Fiore M.F."/>
        </authorList>
    </citation>
    <scope>NUCLEOTIDE SEQUENCE [LARGE SCALE GENOMIC DNA]</scope>
    <source>
        <strain evidence="3">CENA303</strain>
    </source>
</reference>
<proteinExistence type="predicted"/>
<feature type="transmembrane region" description="Helical" evidence="1">
    <location>
        <begin position="34"/>
        <end position="56"/>
    </location>
</feature>
<dbReference type="Proteomes" id="UP000192997">
    <property type="component" value="Unassembled WGS sequence"/>
</dbReference>
<dbReference type="InterPro" id="IPR021355">
    <property type="entry name" value="Phage_Syn9_Gp224"/>
</dbReference>
<keyword evidence="1" id="KW-1133">Transmembrane helix</keyword>
<evidence type="ECO:0000256" key="1">
    <source>
        <dbReference type="SAM" id="Phobius"/>
    </source>
</evidence>
<keyword evidence="1" id="KW-0472">Membrane</keyword>
<evidence type="ECO:0000313" key="2">
    <source>
        <dbReference type="EMBL" id="OSO89475.1"/>
    </source>
</evidence>
<dbReference type="AlphaFoldDB" id="A0A1X4G4K0"/>
<dbReference type="EMBL" id="NBYN01000055">
    <property type="protein sequence ID" value="OSO89475.1"/>
    <property type="molecule type" value="Genomic_DNA"/>
</dbReference>
<protein>
    <recommendedName>
        <fullName evidence="4">DUF2973 domain-containing protein</fullName>
    </recommendedName>
</protein>
<evidence type="ECO:0008006" key="4">
    <source>
        <dbReference type="Google" id="ProtNLM"/>
    </source>
</evidence>
<evidence type="ECO:0000313" key="3">
    <source>
        <dbReference type="Proteomes" id="UP000192997"/>
    </source>
</evidence>
<keyword evidence="1" id="KW-0812">Transmembrane</keyword>
<name>A0A1X4G4K0_9CYAN</name>
<dbReference type="Pfam" id="PF11189">
    <property type="entry name" value="DUF2973"/>
    <property type="match status" value="1"/>
</dbReference>